<protein>
    <submittedName>
        <fullName evidence="1">Uncharacterized protein</fullName>
    </submittedName>
</protein>
<organism evidence="1 2">
    <name type="scientific">Goodfellowiella coeruleoviolacea</name>
    <dbReference type="NCBI Taxonomy" id="334858"/>
    <lineage>
        <taxon>Bacteria</taxon>
        <taxon>Bacillati</taxon>
        <taxon>Actinomycetota</taxon>
        <taxon>Actinomycetes</taxon>
        <taxon>Pseudonocardiales</taxon>
        <taxon>Pseudonocardiaceae</taxon>
        <taxon>Goodfellowiella</taxon>
    </lineage>
</organism>
<sequence>MGMSQGQPVTVGGMWIGAVDAEWIKYKIEDGGEFADVTFGGAVDVTLGMSEAAARRCRDLLDRALAEMAAVRAASADSAEG</sequence>
<keyword evidence="2" id="KW-1185">Reference proteome</keyword>
<comment type="caution">
    <text evidence="1">The sequence shown here is derived from an EMBL/GenBank/DDBJ whole genome shotgun (WGS) entry which is preliminary data.</text>
</comment>
<evidence type="ECO:0000313" key="2">
    <source>
        <dbReference type="Proteomes" id="UP001206128"/>
    </source>
</evidence>
<dbReference type="AlphaFoldDB" id="A0AAE3KEZ2"/>
<proteinExistence type="predicted"/>
<dbReference type="Proteomes" id="UP001206128">
    <property type="component" value="Unassembled WGS sequence"/>
</dbReference>
<gene>
    <name evidence="1" type="ORF">LX83_002689</name>
</gene>
<reference evidence="1" key="1">
    <citation type="submission" date="2022-06" db="EMBL/GenBank/DDBJ databases">
        <title>Genomic Encyclopedia of Archaeal and Bacterial Type Strains, Phase II (KMG-II): from individual species to whole genera.</title>
        <authorList>
            <person name="Goeker M."/>
        </authorList>
    </citation>
    <scope>NUCLEOTIDE SEQUENCE</scope>
    <source>
        <strain evidence="1">DSM 43935</strain>
    </source>
</reference>
<accession>A0AAE3KEZ2</accession>
<evidence type="ECO:0000313" key="1">
    <source>
        <dbReference type="EMBL" id="MCP2165831.1"/>
    </source>
</evidence>
<dbReference type="EMBL" id="JAMTCK010000005">
    <property type="protein sequence ID" value="MCP2165831.1"/>
    <property type="molecule type" value="Genomic_DNA"/>
</dbReference>
<name>A0AAE3KEZ2_9PSEU</name>